<evidence type="ECO:0000313" key="2">
    <source>
        <dbReference type="EMBL" id="EGN95295.1"/>
    </source>
</evidence>
<sequence>MSFEVWRETNPDMIGSTDMSNLRDTLLHTPPRALSPAPNQQQQIHNLQNLITMAVNTAIANNNELWEEIFASKDVEVLKLRRRLAETERRQPLGMGLPRAPEAEFRKMALAKPKPYNGDKKKFQSFSESLELHFTANQAYFSRERNWISFALSYMSIGAAAALRTEWVERRKIAEERSDGGEITLLESWAHFKRTLKDHFADTHKEEKAKYEIMYKKQGALTAQEFFVKFQELRRQDGYDIKRNEQFLITLIRNNVNGPLIKQIIYNGNVPMIYVEWKTRIVTNNQLWINQRQLRYREPGTQWKILRKGHFGEEGREGGIKERRHGKDENNIALFKDAQDLRRKEQSMKEENLKGKWVDKIPKDAAQSVPKGDRTERSAAAKKETTEAQNVMTQLGSITETDASYIKENEKETSAQTSASCSSHDTSTRSKEVRNTSDKNLDKKKDLKTPWTAVWIAERLRDQKEGRSIGILSS</sequence>
<organism evidence="3">
    <name type="scientific">Serpula lacrymans var. lacrymans (strain S7.3)</name>
    <name type="common">Dry rot fungus</name>
    <dbReference type="NCBI Taxonomy" id="936435"/>
    <lineage>
        <taxon>Eukaryota</taxon>
        <taxon>Fungi</taxon>
        <taxon>Dikarya</taxon>
        <taxon>Basidiomycota</taxon>
        <taxon>Agaricomycotina</taxon>
        <taxon>Agaricomycetes</taxon>
        <taxon>Agaricomycetidae</taxon>
        <taxon>Boletales</taxon>
        <taxon>Coniophorineae</taxon>
        <taxon>Serpulaceae</taxon>
        <taxon>Serpula</taxon>
    </lineage>
</organism>
<dbReference type="HOGENOM" id="CLU_023196_0_1_1"/>
<name>F8Q9P0_SERL3</name>
<gene>
    <name evidence="2" type="ORF">SERLA73DRAFT_155385</name>
</gene>
<reference evidence="3" key="1">
    <citation type="journal article" date="2011" name="Science">
        <title>The plant cell wall-decomposing machinery underlies the functional diversity of forest fungi.</title>
        <authorList>
            <person name="Eastwood D.C."/>
            <person name="Floudas D."/>
            <person name="Binder M."/>
            <person name="Majcherczyk A."/>
            <person name="Schneider P."/>
            <person name="Aerts A."/>
            <person name="Asiegbu F.O."/>
            <person name="Baker S.E."/>
            <person name="Barry K."/>
            <person name="Bendiksby M."/>
            <person name="Blumentritt M."/>
            <person name="Coutinho P.M."/>
            <person name="Cullen D."/>
            <person name="de Vries R.P."/>
            <person name="Gathman A."/>
            <person name="Goodell B."/>
            <person name="Henrissat B."/>
            <person name="Ihrmark K."/>
            <person name="Kauserud H."/>
            <person name="Kohler A."/>
            <person name="LaButti K."/>
            <person name="Lapidus A."/>
            <person name="Lavin J.L."/>
            <person name="Lee Y.-H."/>
            <person name="Lindquist E."/>
            <person name="Lilly W."/>
            <person name="Lucas S."/>
            <person name="Morin E."/>
            <person name="Murat C."/>
            <person name="Oguiza J.A."/>
            <person name="Park J."/>
            <person name="Pisabarro A.G."/>
            <person name="Riley R."/>
            <person name="Rosling A."/>
            <person name="Salamov A."/>
            <person name="Schmidt O."/>
            <person name="Schmutz J."/>
            <person name="Skrede I."/>
            <person name="Stenlid J."/>
            <person name="Wiebenga A."/>
            <person name="Xie X."/>
            <person name="Kuees U."/>
            <person name="Hibbett D.S."/>
            <person name="Hoffmeister D."/>
            <person name="Hoegberg N."/>
            <person name="Martin F."/>
            <person name="Grigoriev I.V."/>
            <person name="Watkinson S.C."/>
        </authorList>
    </citation>
    <scope>NUCLEOTIDE SEQUENCE [LARGE SCALE GENOMIC DNA]</scope>
    <source>
        <strain evidence="3">strain S7.3</strain>
    </source>
</reference>
<protein>
    <recommendedName>
        <fullName evidence="4">Retrotransposon gag domain-containing protein</fullName>
    </recommendedName>
</protein>
<dbReference type="EMBL" id="GL945486">
    <property type="protein sequence ID" value="EGN95295.1"/>
    <property type="molecule type" value="Genomic_DNA"/>
</dbReference>
<dbReference type="Proteomes" id="UP000008063">
    <property type="component" value="Unassembled WGS sequence"/>
</dbReference>
<feature type="compositionally biased region" description="Basic and acidic residues" evidence="1">
    <location>
        <begin position="345"/>
        <end position="363"/>
    </location>
</feature>
<dbReference type="AlphaFoldDB" id="F8Q9P0"/>
<feature type="region of interest" description="Disordered" evidence="1">
    <location>
        <begin position="345"/>
        <end position="390"/>
    </location>
</feature>
<proteinExistence type="predicted"/>
<feature type="compositionally biased region" description="Polar residues" evidence="1">
    <location>
        <begin position="414"/>
        <end position="425"/>
    </location>
</feature>
<feature type="compositionally biased region" description="Basic and acidic residues" evidence="1">
    <location>
        <begin position="371"/>
        <end position="386"/>
    </location>
</feature>
<accession>F8Q9P0</accession>
<dbReference type="STRING" id="936435.F8Q9P0"/>
<feature type="region of interest" description="Disordered" evidence="1">
    <location>
        <begin position="409"/>
        <end position="444"/>
    </location>
</feature>
<evidence type="ECO:0008006" key="4">
    <source>
        <dbReference type="Google" id="ProtNLM"/>
    </source>
</evidence>
<evidence type="ECO:0000313" key="3">
    <source>
        <dbReference type="Proteomes" id="UP000008063"/>
    </source>
</evidence>
<dbReference type="InParanoid" id="F8Q9P0"/>
<feature type="compositionally biased region" description="Basic and acidic residues" evidence="1">
    <location>
        <begin position="426"/>
        <end position="444"/>
    </location>
</feature>
<keyword evidence="3" id="KW-1185">Reference proteome</keyword>
<evidence type="ECO:0000256" key="1">
    <source>
        <dbReference type="SAM" id="MobiDB-lite"/>
    </source>
</evidence>